<evidence type="ECO:0008006" key="3">
    <source>
        <dbReference type="Google" id="ProtNLM"/>
    </source>
</evidence>
<keyword evidence="2" id="KW-1185">Reference proteome</keyword>
<dbReference type="Pfam" id="PF01724">
    <property type="entry name" value="DUF29"/>
    <property type="match status" value="1"/>
</dbReference>
<evidence type="ECO:0000313" key="2">
    <source>
        <dbReference type="Proteomes" id="UP000300142"/>
    </source>
</evidence>
<dbReference type="Gene3D" id="1.20.1220.20">
    <property type="entry name" value="Uncharcterised protein PF01724"/>
    <property type="match status" value="1"/>
</dbReference>
<dbReference type="PANTHER" id="PTHR34235">
    <property type="entry name" value="SLR1203 PROTEIN-RELATED"/>
    <property type="match status" value="1"/>
</dbReference>
<dbReference type="RefSeq" id="WP_137667909.1">
    <property type="nucleotide sequence ID" value="NZ_BJCE01000100.1"/>
</dbReference>
<dbReference type="EMBL" id="BJCE01000100">
    <property type="protein sequence ID" value="GCL37847.1"/>
    <property type="molecule type" value="Genomic_DNA"/>
</dbReference>
<sequence>MKTQELQILQTLYGQDFFAWVEQTAEILRSQQWDELDLENLIEEVVDLGKSQQRALQSALRLVLSHLLKWKYQPERRSKSWQVTITRERLNLDELLAESPSLRRFLTDDEWINATYQRARKEAMVETGLSEEKFAIACPFALNQILDLDFYPHSDE</sequence>
<name>A0A479ZZ95_9CYAN</name>
<protein>
    <recommendedName>
        <fullName evidence="3">DUF29 domain-containing protein</fullName>
    </recommendedName>
</protein>
<dbReference type="AlphaFoldDB" id="A0A479ZZ95"/>
<organism evidence="1 2">
    <name type="scientific">Sphaerospermopsis reniformis</name>
    <dbReference type="NCBI Taxonomy" id="531300"/>
    <lineage>
        <taxon>Bacteria</taxon>
        <taxon>Bacillati</taxon>
        <taxon>Cyanobacteriota</taxon>
        <taxon>Cyanophyceae</taxon>
        <taxon>Nostocales</taxon>
        <taxon>Aphanizomenonaceae</taxon>
        <taxon>Sphaerospermopsis</taxon>
    </lineage>
</organism>
<accession>A0A479ZZ95</accession>
<reference evidence="2" key="1">
    <citation type="submission" date="2019-02" db="EMBL/GenBank/DDBJ databases">
        <title>Draft genome sequence of Sphaerospermopsis reniformis NIES-1949.</title>
        <authorList>
            <person name="Yamaguchi H."/>
            <person name="Suzuki S."/>
            <person name="Kawachi M."/>
        </authorList>
    </citation>
    <scope>NUCLEOTIDE SEQUENCE [LARGE SCALE GENOMIC DNA]</scope>
    <source>
        <strain evidence="2">NIES-1949</strain>
    </source>
</reference>
<comment type="caution">
    <text evidence="1">The sequence shown here is derived from an EMBL/GenBank/DDBJ whole genome shotgun (WGS) entry which is preliminary data.</text>
</comment>
<gene>
    <name evidence="1" type="ORF">SR1949_29590</name>
</gene>
<evidence type="ECO:0000313" key="1">
    <source>
        <dbReference type="EMBL" id="GCL37847.1"/>
    </source>
</evidence>
<dbReference type="Proteomes" id="UP000300142">
    <property type="component" value="Unassembled WGS sequence"/>
</dbReference>
<proteinExistence type="predicted"/>
<dbReference type="InterPro" id="IPR002636">
    <property type="entry name" value="DUF29"/>
</dbReference>